<evidence type="ECO:0000313" key="1">
    <source>
        <dbReference type="EMBL" id="DBA35478.1"/>
    </source>
</evidence>
<accession>A0AA86Y5G0</accession>
<dbReference type="EMBL" id="BK063678">
    <property type="protein sequence ID" value="DBA35478.1"/>
    <property type="molecule type" value="Genomic_DNA"/>
</dbReference>
<keyword evidence="2" id="KW-1185">Reference proteome</keyword>
<dbReference type="RefSeq" id="YP_013605258.1">
    <property type="nucleotide sequence ID" value="NC_133254.1"/>
</dbReference>
<reference evidence="1 2" key="1">
    <citation type="journal article" date="2023" name="Nat. Microbiol.">
        <title>A compendium of viruses from methanogenic archaea reveals their diversity and adaptations to the gut environment.</title>
        <authorList>
            <person name="Medvedeva S."/>
            <person name="Borrel G."/>
            <person name="Krupovic M."/>
            <person name="Gribaldo S."/>
        </authorList>
    </citation>
    <scope>NUCLEOTIDE SEQUENCE [LARGE SCALE GENOMIC DNA]</scope>
</reference>
<protein>
    <submittedName>
        <fullName evidence="1">Uncharacterized protein</fullName>
    </submittedName>
</protein>
<dbReference type="GeneID" id="300198872"/>
<dbReference type="Proteomes" id="UP001303695">
    <property type="component" value="Segment"/>
</dbReference>
<organism evidence="1 2">
    <name type="scientific">Caudoviricetes sp. vir249</name>
    <dbReference type="NCBI Taxonomy" id="3068355"/>
    <lineage>
        <taxon>Viruses</taxon>
        <taxon>Duplodnaviria</taxon>
        <taxon>Heunggongvirae</taxon>
        <taxon>Uroviricota</taxon>
        <taxon>Caudoviricetes</taxon>
    </lineage>
</organism>
<gene>
    <name evidence="1" type="ORF">vir249_00033</name>
</gene>
<sequence length="135" mass="16532">MYHNIYKIRNGKYQIIKGNQYYGAFDKLEDALFERDALESVAWDIDKLCELPHKENKYYSVELPSFEHIPRYIQIEKRKNKVKWIIVKRLGTKRRRFGAYDTLEEAEKARDLYMEYDWDKKKVKKLLRDEKLQFS</sequence>
<evidence type="ECO:0000313" key="2">
    <source>
        <dbReference type="Proteomes" id="UP001303695"/>
    </source>
</evidence>
<proteinExistence type="predicted"/>
<name>A0AA86Y5G0_9CAUD</name>